<gene>
    <name evidence="1" type="ORF">DID88_009845</name>
</gene>
<proteinExistence type="predicted"/>
<comment type="caution">
    <text evidence="1">The sequence shown here is derived from an EMBL/GenBank/DDBJ whole genome shotgun (WGS) entry which is preliminary data.</text>
</comment>
<accession>A0A395IQV5</accession>
<organism evidence="1 2">
    <name type="scientific">Monilinia fructigena</name>
    <dbReference type="NCBI Taxonomy" id="38457"/>
    <lineage>
        <taxon>Eukaryota</taxon>
        <taxon>Fungi</taxon>
        <taxon>Dikarya</taxon>
        <taxon>Ascomycota</taxon>
        <taxon>Pezizomycotina</taxon>
        <taxon>Leotiomycetes</taxon>
        <taxon>Helotiales</taxon>
        <taxon>Sclerotiniaceae</taxon>
        <taxon>Monilinia</taxon>
    </lineage>
</organism>
<name>A0A395IQV5_9HELO</name>
<sequence>MQTPRYNLRSKNITLEHRRPKEKPSTALATFEVIMPIMKTKPGILPRDSENHISELPREIRDEINKYLLTNPILGTCGSVNRVKEPGAKYATSPNYDLHPAILRVCKLMYAEGREILYERNVFFMDCTNWMYRNELLRDRMPYAYTPMDEKDEFPITTALNVTPLTRYSEHHNVGPTDEDWVWLGNKCFSEQPTLSRLVGPQANYVRKWKVIVNGDTGTCSRKFDKPALAQFCHAVYQRSGLSLSFLICVDTTSEKLRQDLGLFDRRLSFDEIFSSLKVLRKVNKVEFREAHCNSGARGEQEDDAKELLEKLEKEYSSLMKGSSQLIDPIHLMCDAFVGYAQTFERILQIRQNIDVSTDTNKLLFPENTSNLFKRPSHPIENLLRDARAAALFDEMNEFKVIRKQVLQEFEKQYKKINQSSAKLYDFIKKDRIFRGILLTGGNFDNGIYTCQGRTLNLNKNTPVKLNWQRKLTEGLLLLEDYVASFLRDMTNLPLKLRIEYRLHERTHSYPVLPREQLMRRIRNAYVAWDYKSFLQYFKEAVDNMDSQYSEIQEAKKNVFWWDSGRTLRGFDIEDVEAIVWDEIEPVQWTVLDFDYNYKQTLATSMR</sequence>
<evidence type="ECO:0000313" key="1">
    <source>
        <dbReference type="EMBL" id="RAL60739.1"/>
    </source>
</evidence>
<evidence type="ECO:0008006" key="3">
    <source>
        <dbReference type="Google" id="ProtNLM"/>
    </source>
</evidence>
<keyword evidence="2" id="KW-1185">Reference proteome</keyword>
<dbReference type="AlphaFoldDB" id="A0A395IQV5"/>
<reference evidence="1 2" key="1">
    <citation type="submission" date="2018-06" db="EMBL/GenBank/DDBJ databases">
        <title>Genome Sequence of the Brown Rot Fungal Pathogen Monilinia fructigena.</title>
        <authorList>
            <person name="Landi L."/>
            <person name="De Miccolis Angelini R.M."/>
            <person name="Pollastro S."/>
            <person name="Abate D."/>
            <person name="Faretra F."/>
            <person name="Romanazzi G."/>
        </authorList>
    </citation>
    <scope>NUCLEOTIDE SEQUENCE [LARGE SCALE GENOMIC DNA]</scope>
    <source>
        <strain evidence="1 2">Mfrg269</strain>
    </source>
</reference>
<dbReference type="OrthoDB" id="62952at2759"/>
<evidence type="ECO:0000313" key="2">
    <source>
        <dbReference type="Proteomes" id="UP000249056"/>
    </source>
</evidence>
<dbReference type="Proteomes" id="UP000249056">
    <property type="component" value="Unassembled WGS sequence"/>
</dbReference>
<protein>
    <recommendedName>
        <fullName evidence="3">F-box domain-containing protein</fullName>
    </recommendedName>
</protein>
<dbReference type="EMBL" id="QKRW01000037">
    <property type="protein sequence ID" value="RAL60739.1"/>
    <property type="molecule type" value="Genomic_DNA"/>
</dbReference>